<feature type="region of interest" description="Disordered" evidence="1">
    <location>
        <begin position="279"/>
        <end position="358"/>
    </location>
</feature>
<dbReference type="Pfam" id="PF21722">
    <property type="entry name" value="Gly_rich_2"/>
    <property type="match status" value="1"/>
</dbReference>
<dbReference type="RefSeq" id="WP_112784054.1">
    <property type="nucleotide sequence ID" value="NZ_CP030041.1"/>
</dbReference>
<feature type="compositionally biased region" description="Low complexity" evidence="1">
    <location>
        <begin position="301"/>
        <end position="316"/>
    </location>
</feature>
<dbReference type="InterPro" id="IPR013783">
    <property type="entry name" value="Ig-like_fold"/>
</dbReference>
<dbReference type="AlphaFoldDB" id="A0A2Z4IIY2"/>
<dbReference type="Gene3D" id="2.60.40.10">
    <property type="entry name" value="Immunoglobulins"/>
    <property type="match status" value="1"/>
</dbReference>
<protein>
    <recommendedName>
        <fullName evidence="2">Glycine-rich domain-containing protein</fullName>
    </recommendedName>
</protein>
<feature type="compositionally biased region" description="Gly residues" evidence="1">
    <location>
        <begin position="405"/>
        <end position="422"/>
    </location>
</feature>
<dbReference type="OrthoDB" id="1443240at2"/>
<proteinExistence type="predicted"/>
<feature type="compositionally biased region" description="Gly residues" evidence="1">
    <location>
        <begin position="374"/>
        <end position="398"/>
    </location>
</feature>
<evidence type="ECO:0000259" key="2">
    <source>
        <dbReference type="Pfam" id="PF21722"/>
    </source>
</evidence>
<evidence type="ECO:0000256" key="1">
    <source>
        <dbReference type="SAM" id="MobiDB-lite"/>
    </source>
</evidence>
<feature type="domain" description="Glycine-rich" evidence="2">
    <location>
        <begin position="194"/>
        <end position="435"/>
    </location>
</feature>
<name>A0A2Z4IIY2_9BACT</name>
<accession>A0A2Z4IIY2</accession>
<feature type="region of interest" description="Disordered" evidence="1">
    <location>
        <begin position="374"/>
        <end position="422"/>
    </location>
</feature>
<reference evidence="3 4" key="1">
    <citation type="submission" date="2018-06" db="EMBL/GenBank/DDBJ databases">
        <title>Echinicola strongylocentroti sp. nov., isolated from a sea urchin Strongylocentrotus intermedius.</title>
        <authorList>
            <person name="Bae S.S."/>
        </authorList>
    </citation>
    <scope>NUCLEOTIDE SEQUENCE [LARGE SCALE GENOMIC DNA]</scope>
    <source>
        <strain evidence="3 4">MEBiC08714</strain>
    </source>
</reference>
<sequence length="632" mass="66446">MSILNDRLKCSIFYFNLLIALTGWLIFTTSEAVGQCSNTITVPSGESEINIELELTEVITYNTYCPGGFEYRVRIDYNVSFTGPTPTLWTLQGYLICDDGTERDENYFDLPEGGGSGSVLAAQSDWHTCYSSPPHPSPADLGCFNFRLVIQGPDIQAEDNEITEGVCEEPNSCVEEVQVSELERLYIYRCDGPFTVPAEFDDAEVLLVAGGGGGGYGGSAGGGGAGGMVYEPSVSLNQGETYPVYVGKGGEGATSSNEAGQNGMSSYFNNVTAIGGGGGGSYHSNSTHNTGRSGGSGGGHASNSSSGASSGSQGNEGAQGGQGNGQARSGGGGGGAETRGISGNGSRGGDGGEGASSPILEDLDVSVSIDNIFAGGGGGSGRPGQGNNQGTGGSGIGGDADTDVGGSGEQNTGSGGGAGWDGGGDGADGMVIIRLRLSSLPVLWKAVNVAYQSINNTVQIDWQVKEESSTSHYVLERSLGGIDDFKQIATLESRDLGEELIEYRYQDHGLPALGGRLYYRIREVDIYGDRSYSEVYSVTVPTSQKPQKVWKIYPNPSSGADMNVSYSGSTDKIEKIYFRLVSPLHTTEYIRVDGQKAFEDALREIFSSLKKGIWVLEIRWEEKVEYIKLVRG</sequence>
<organism evidence="3 4">
    <name type="scientific">Echinicola strongylocentroti</name>
    <dbReference type="NCBI Taxonomy" id="1795355"/>
    <lineage>
        <taxon>Bacteria</taxon>
        <taxon>Pseudomonadati</taxon>
        <taxon>Bacteroidota</taxon>
        <taxon>Cytophagia</taxon>
        <taxon>Cytophagales</taxon>
        <taxon>Cyclobacteriaceae</taxon>
        <taxon>Echinicola</taxon>
    </lineage>
</organism>
<dbReference type="KEGG" id="est:DN752_11365"/>
<dbReference type="InterPro" id="IPR049304">
    <property type="entry name" value="Gly_rich_dom"/>
</dbReference>
<gene>
    <name evidence="3" type="ORF">DN752_11365</name>
</gene>
<feature type="compositionally biased region" description="Gly residues" evidence="1">
    <location>
        <begin position="317"/>
        <end position="354"/>
    </location>
</feature>
<evidence type="ECO:0000313" key="3">
    <source>
        <dbReference type="EMBL" id="AWW30677.1"/>
    </source>
</evidence>
<dbReference type="Proteomes" id="UP000248688">
    <property type="component" value="Chromosome"/>
</dbReference>
<keyword evidence="4" id="KW-1185">Reference proteome</keyword>
<dbReference type="EMBL" id="CP030041">
    <property type="protein sequence ID" value="AWW30677.1"/>
    <property type="molecule type" value="Genomic_DNA"/>
</dbReference>
<evidence type="ECO:0000313" key="4">
    <source>
        <dbReference type="Proteomes" id="UP000248688"/>
    </source>
</evidence>